<keyword evidence="2" id="KW-1185">Reference proteome</keyword>
<comment type="caution">
    <text evidence="1">The sequence shown here is derived from an EMBL/GenBank/DDBJ whole genome shotgun (WGS) entry which is preliminary data.</text>
</comment>
<evidence type="ECO:0000313" key="2">
    <source>
        <dbReference type="Proteomes" id="UP000613768"/>
    </source>
</evidence>
<proteinExistence type="predicted"/>
<reference evidence="1 2" key="1">
    <citation type="submission" date="2020-09" db="EMBL/GenBank/DDBJ databases">
        <title>Pseudoxanthomonas sp. CAU 1598 isolated from sand of Yaerae Beach.</title>
        <authorList>
            <person name="Kim W."/>
        </authorList>
    </citation>
    <scope>NUCLEOTIDE SEQUENCE [LARGE SCALE GENOMIC DNA]</scope>
    <source>
        <strain evidence="1 2">CAU 1598</strain>
    </source>
</reference>
<organism evidence="1 2">
    <name type="scientific">Pseudomarimonas arenosa</name>
    <dbReference type="NCBI Taxonomy" id="2774145"/>
    <lineage>
        <taxon>Bacteria</taxon>
        <taxon>Pseudomonadati</taxon>
        <taxon>Pseudomonadota</taxon>
        <taxon>Gammaproteobacteria</taxon>
        <taxon>Lysobacterales</taxon>
        <taxon>Lysobacteraceae</taxon>
        <taxon>Pseudomarimonas</taxon>
    </lineage>
</organism>
<protein>
    <recommendedName>
        <fullName evidence="3">Metal-dependent HD superfamily phosphohydrolase</fullName>
    </recommendedName>
</protein>
<evidence type="ECO:0000313" key="1">
    <source>
        <dbReference type="EMBL" id="MBD8527111.1"/>
    </source>
</evidence>
<dbReference type="PIRSF" id="PIRSF035170">
    <property type="entry name" value="HD_phosphohydro"/>
    <property type="match status" value="1"/>
</dbReference>
<sequence>MRELVEQWRGMAGRLALRHSEELLDELLRRYQEPQRVFHRLTHLQQVLRGLRWAQGPDWLQLAAWFHDAVYRPGQPWNERRSAALARRRLSGAGLPESGIERIAAAVLSTTGHCSAGVDADLLLDADLSVLGSTTDAYATYRTQLAEEYRCLPVSIYRHGRKAFLRGMLARQSIFRSRGFRLRYEAKARANLAMELRQLERGD</sequence>
<accession>A0AAW3ZSC2</accession>
<dbReference type="PANTHER" id="PTHR21174">
    <property type="match status" value="1"/>
</dbReference>
<dbReference type="EMBL" id="JACYTR010000040">
    <property type="protein sequence ID" value="MBD8527111.1"/>
    <property type="molecule type" value="Genomic_DNA"/>
</dbReference>
<name>A0AAW3ZSC2_9GAMM</name>
<evidence type="ECO:0008006" key="3">
    <source>
        <dbReference type="Google" id="ProtNLM"/>
    </source>
</evidence>
<dbReference type="Gene3D" id="1.10.3210.10">
    <property type="entry name" value="Hypothetical protein af1432"/>
    <property type="match status" value="1"/>
</dbReference>
<dbReference type="SUPFAM" id="SSF109604">
    <property type="entry name" value="HD-domain/PDEase-like"/>
    <property type="match status" value="1"/>
</dbReference>
<dbReference type="RefSeq" id="WP_192030533.1">
    <property type="nucleotide sequence ID" value="NZ_JACYTR010000040.1"/>
</dbReference>
<dbReference type="PANTHER" id="PTHR21174:SF0">
    <property type="entry name" value="HD PHOSPHOHYDROLASE FAMILY PROTEIN-RELATED"/>
    <property type="match status" value="1"/>
</dbReference>
<gene>
    <name evidence="1" type="ORF">IFO71_15320</name>
</gene>
<dbReference type="AlphaFoldDB" id="A0AAW3ZSC2"/>
<dbReference type="Proteomes" id="UP000613768">
    <property type="component" value="Unassembled WGS sequence"/>
</dbReference>
<dbReference type="InterPro" id="IPR009218">
    <property type="entry name" value="HD_phosphohydro"/>
</dbReference>